<sequence length="309" mass="34069">MKIVLLDALTLGDSDLSVFDRLGELTVYQTTAVEETATRLVGQEVIITNKVVITAQHMADNPQLKLICISATGTNNVDLEVAKKAGIEVKNVSGYSTESVSQATFSLLFQLLHQSRYYDQYIADKKWCESPVFTHIERPFFELKGKRWGIVAMGEIGQRVAQLASAFGCEVCYYSTSGKNHQQSIPQVDLPTLLSECDVISIHAPLNAQTENLIAAEQLKQLKPGAIILNLGRGGIIDESAMAVALDTQDIYHGTDVLAVEPMQQNHPYLSVKADHRLVVTPHTAWASNEARVCLLEKVVDNIKTFIEE</sequence>
<dbReference type="Pfam" id="PF02826">
    <property type="entry name" value="2-Hacid_dh_C"/>
    <property type="match status" value="1"/>
</dbReference>
<dbReference type="SUPFAM" id="SSF51735">
    <property type="entry name" value="NAD(P)-binding Rossmann-fold domains"/>
    <property type="match status" value="1"/>
</dbReference>
<dbReference type="RefSeq" id="WP_341596664.1">
    <property type="nucleotide sequence ID" value="NZ_JBAKAZ010000008.1"/>
</dbReference>
<feature type="domain" description="D-isomer specific 2-hydroxyacid dehydrogenase catalytic" evidence="5">
    <location>
        <begin position="5"/>
        <end position="308"/>
    </location>
</feature>
<evidence type="ECO:0000313" key="7">
    <source>
        <dbReference type="EMBL" id="MEL0628654.1"/>
    </source>
</evidence>
<feature type="domain" description="D-isomer specific 2-hydroxyacid dehydrogenase NAD-binding" evidence="6">
    <location>
        <begin position="106"/>
        <end position="285"/>
    </location>
</feature>
<evidence type="ECO:0000256" key="3">
    <source>
        <dbReference type="ARBA" id="ARBA00023027"/>
    </source>
</evidence>
<dbReference type="InterPro" id="IPR050418">
    <property type="entry name" value="D-iso_2-hydroxyacid_DH_PdxB"/>
</dbReference>
<dbReference type="InterPro" id="IPR006140">
    <property type="entry name" value="D-isomer_DH_NAD-bd"/>
</dbReference>
<dbReference type="InterPro" id="IPR006139">
    <property type="entry name" value="D-isomer_2_OHA_DH_cat_dom"/>
</dbReference>
<organism evidence="7 8">
    <name type="scientific">Psychromonas aquatilis</name>
    <dbReference type="NCBI Taxonomy" id="2005072"/>
    <lineage>
        <taxon>Bacteria</taxon>
        <taxon>Pseudomonadati</taxon>
        <taxon>Pseudomonadota</taxon>
        <taxon>Gammaproteobacteria</taxon>
        <taxon>Alteromonadales</taxon>
        <taxon>Psychromonadaceae</taxon>
        <taxon>Psychromonas</taxon>
    </lineage>
</organism>
<keyword evidence="8" id="KW-1185">Reference proteome</keyword>
<dbReference type="NCBIfam" id="NF006263">
    <property type="entry name" value="PRK08410.1"/>
    <property type="match status" value="1"/>
</dbReference>
<proteinExistence type="inferred from homology"/>
<reference evidence="7 8" key="1">
    <citation type="submission" date="2024-02" db="EMBL/GenBank/DDBJ databases">
        <title>Bacteria isolated from the canopy kelp, Nereocystis luetkeana.</title>
        <authorList>
            <person name="Pfister C.A."/>
            <person name="Younker I.T."/>
            <person name="Light S.H."/>
        </authorList>
    </citation>
    <scope>NUCLEOTIDE SEQUENCE [LARGE SCALE GENOMIC DNA]</scope>
    <source>
        <strain evidence="7 8">TI.1.05</strain>
    </source>
</reference>
<dbReference type="InterPro" id="IPR029753">
    <property type="entry name" value="D-isomer_DH_CS"/>
</dbReference>
<dbReference type="InterPro" id="IPR036291">
    <property type="entry name" value="NAD(P)-bd_dom_sf"/>
</dbReference>
<accession>A0ABU9GMW4</accession>
<dbReference type="Proteomes" id="UP001369082">
    <property type="component" value="Unassembled WGS sequence"/>
</dbReference>
<evidence type="ECO:0000313" key="8">
    <source>
        <dbReference type="Proteomes" id="UP001369082"/>
    </source>
</evidence>
<dbReference type="PROSITE" id="PS00671">
    <property type="entry name" value="D_2_HYDROXYACID_DH_3"/>
    <property type="match status" value="1"/>
</dbReference>
<gene>
    <name evidence="7" type="ORF">V6256_03450</name>
</gene>
<comment type="caution">
    <text evidence="7">The sequence shown here is derived from an EMBL/GenBank/DDBJ whole genome shotgun (WGS) entry which is preliminary data.</text>
</comment>
<dbReference type="PANTHER" id="PTHR43761">
    <property type="entry name" value="D-ISOMER SPECIFIC 2-HYDROXYACID DEHYDROGENASE FAMILY PROTEIN (AFU_ORTHOLOGUE AFUA_1G13630)"/>
    <property type="match status" value="1"/>
</dbReference>
<dbReference type="Pfam" id="PF00389">
    <property type="entry name" value="2-Hacid_dh"/>
    <property type="match status" value="1"/>
</dbReference>
<evidence type="ECO:0000256" key="2">
    <source>
        <dbReference type="ARBA" id="ARBA00023002"/>
    </source>
</evidence>
<keyword evidence="3" id="KW-0520">NAD</keyword>
<dbReference type="PANTHER" id="PTHR43761:SF1">
    <property type="entry name" value="D-ISOMER SPECIFIC 2-HYDROXYACID DEHYDROGENASE CATALYTIC DOMAIN-CONTAINING PROTEIN-RELATED"/>
    <property type="match status" value="1"/>
</dbReference>
<keyword evidence="2 4" id="KW-0560">Oxidoreductase</keyword>
<dbReference type="Gene3D" id="3.40.50.720">
    <property type="entry name" value="NAD(P)-binding Rossmann-like Domain"/>
    <property type="match status" value="2"/>
</dbReference>
<dbReference type="SUPFAM" id="SSF52283">
    <property type="entry name" value="Formate/glycerate dehydrogenase catalytic domain-like"/>
    <property type="match status" value="1"/>
</dbReference>
<protein>
    <submittedName>
        <fullName evidence="7">D-2-hydroxyacid dehydrogenase</fullName>
    </submittedName>
</protein>
<evidence type="ECO:0000256" key="4">
    <source>
        <dbReference type="RuleBase" id="RU003719"/>
    </source>
</evidence>
<evidence type="ECO:0000259" key="6">
    <source>
        <dbReference type="Pfam" id="PF02826"/>
    </source>
</evidence>
<evidence type="ECO:0000256" key="1">
    <source>
        <dbReference type="ARBA" id="ARBA00005854"/>
    </source>
</evidence>
<comment type="similarity">
    <text evidence="1 4">Belongs to the D-isomer specific 2-hydroxyacid dehydrogenase family.</text>
</comment>
<dbReference type="EMBL" id="JBAKAZ010000008">
    <property type="protein sequence ID" value="MEL0628654.1"/>
    <property type="molecule type" value="Genomic_DNA"/>
</dbReference>
<evidence type="ECO:0000259" key="5">
    <source>
        <dbReference type="Pfam" id="PF00389"/>
    </source>
</evidence>
<name>A0ABU9GMW4_9GAMM</name>